<comment type="similarity">
    <text evidence="5">Belongs to the DOCK family.</text>
</comment>
<dbReference type="KEGG" id="hazt:108674934"/>
<dbReference type="Gene3D" id="2.30.30.40">
    <property type="entry name" value="SH3 Domains"/>
    <property type="match status" value="1"/>
</dbReference>
<protein>
    <submittedName>
        <fullName evidence="9">Dedicator of cytokinesis protein 4</fullName>
    </submittedName>
</protein>
<dbReference type="Gene3D" id="1.20.1270.350">
    <property type="entry name" value="Dedicator of cytokinesis N-terminal subdomain"/>
    <property type="match status" value="1"/>
</dbReference>
<comment type="subcellular location">
    <subcellularLocation>
        <location evidence="1">Cytoplasm</location>
    </subcellularLocation>
</comment>
<keyword evidence="2 4" id="KW-0728">SH3 domain</keyword>
<evidence type="ECO:0000256" key="2">
    <source>
        <dbReference type="ARBA" id="ARBA00022443"/>
    </source>
</evidence>
<dbReference type="Pfam" id="PF23554">
    <property type="entry name" value="TPR_DOCK"/>
    <property type="match status" value="2"/>
</dbReference>
<dbReference type="GO" id="GO:0005737">
    <property type="term" value="C:cytoplasm"/>
    <property type="evidence" value="ECO:0007669"/>
    <property type="project" value="UniProtKB-SubCell"/>
</dbReference>
<organism evidence="8 9">
    <name type="scientific">Hyalella azteca</name>
    <name type="common">Amphipod</name>
    <dbReference type="NCBI Taxonomy" id="294128"/>
    <lineage>
        <taxon>Eukaryota</taxon>
        <taxon>Metazoa</taxon>
        <taxon>Ecdysozoa</taxon>
        <taxon>Arthropoda</taxon>
        <taxon>Crustacea</taxon>
        <taxon>Multicrustacea</taxon>
        <taxon>Malacostraca</taxon>
        <taxon>Eumalacostraca</taxon>
        <taxon>Peracarida</taxon>
        <taxon>Amphipoda</taxon>
        <taxon>Senticaudata</taxon>
        <taxon>Talitrida</taxon>
        <taxon>Talitroidea</taxon>
        <taxon>Hyalellidae</taxon>
        <taxon>Hyalella</taxon>
    </lineage>
</organism>
<dbReference type="Proteomes" id="UP000694843">
    <property type="component" value="Unplaced"/>
</dbReference>
<dbReference type="InterPro" id="IPR032376">
    <property type="entry name" value="DOCK_N"/>
</dbReference>
<dbReference type="GeneID" id="108674934"/>
<evidence type="ECO:0000256" key="5">
    <source>
        <dbReference type="PROSITE-ProRule" id="PRU00983"/>
    </source>
</evidence>
<dbReference type="PANTHER" id="PTHR45653:SF12">
    <property type="entry name" value="SPONGE, ISOFORM E"/>
    <property type="match status" value="1"/>
</dbReference>
<name>A0A979FHK3_HYAAZ</name>
<evidence type="ECO:0000259" key="6">
    <source>
        <dbReference type="PROSITE" id="PS50002"/>
    </source>
</evidence>
<dbReference type="InterPro" id="IPR042455">
    <property type="entry name" value="DOCK_N_sub1"/>
</dbReference>
<dbReference type="CDD" id="cd11872">
    <property type="entry name" value="SH3_DOCK_AB"/>
    <property type="match status" value="1"/>
</dbReference>
<dbReference type="OrthoDB" id="18896at2759"/>
<reference evidence="9" key="1">
    <citation type="submission" date="2025-08" db="UniProtKB">
        <authorList>
            <consortium name="RefSeq"/>
        </authorList>
    </citation>
    <scope>IDENTIFICATION</scope>
    <source>
        <tissue evidence="9">Whole organism</tissue>
    </source>
</reference>
<evidence type="ECO:0000313" key="8">
    <source>
        <dbReference type="Proteomes" id="UP000694843"/>
    </source>
</evidence>
<evidence type="ECO:0000313" key="9">
    <source>
        <dbReference type="RefSeq" id="XP_047736188.1"/>
    </source>
</evidence>
<dbReference type="PROSITE" id="PS51650">
    <property type="entry name" value="C2_DOCK"/>
    <property type="match status" value="1"/>
</dbReference>
<dbReference type="AlphaFoldDB" id="A0A979FHK3"/>
<keyword evidence="8" id="KW-1185">Reference proteome</keyword>
<dbReference type="Pfam" id="PF14429">
    <property type="entry name" value="DOCK-C2"/>
    <property type="match status" value="1"/>
</dbReference>
<dbReference type="SMART" id="SM00326">
    <property type="entry name" value="SH3"/>
    <property type="match status" value="1"/>
</dbReference>
<evidence type="ECO:0000256" key="1">
    <source>
        <dbReference type="ARBA" id="ARBA00004496"/>
    </source>
</evidence>
<accession>A0A979FHK3</accession>
<dbReference type="GO" id="GO:0031267">
    <property type="term" value="F:small GTPase binding"/>
    <property type="evidence" value="ECO:0007669"/>
    <property type="project" value="TreeGrafter"/>
</dbReference>
<dbReference type="Gene3D" id="2.60.40.150">
    <property type="entry name" value="C2 domain"/>
    <property type="match status" value="1"/>
</dbReference>
<dbReference type="InterPro" id="IPR035892">
    <property type="entry name" value="C2_domain_sf"/>
</dbReference>
<gene>
    <name evidence="9" type="primary">LOC108674934</name>
</gene>
<dbReference type="InterPro" id="IPR027007">
    <property type="entry name" value="C2_DOCK-type_domain"/>
</dbReference>
<feature type="domain" description="SH3" evidence="6">
    <location>
        <begin position="6"/>
        <end position="70"/>
    </location>
</feature>
<dbReference type="InterPro" id="IPR036028">
    <property type="entry name" value="SH3-like_dom_sf"/>
</dbReference>
<dbReference type="GO" id="GO:0007264">
    <property type="term" value="P:small GTPase-mediated signal transduction"/>
    <property type="evidence" value="ECO:0007669"/>
    <property type="project" value="InterPro"/>
</dbReference>
<dbReference type="PANTHER" id="PTHR45653">
    <property type="entry name" value="DEDICATOR OF CYTOKINESIS"/>
    <property type="match status" value="1"/>
</dbReference>
<evidence type="ECO:0000256" key="3">
    <source>
        <dbReference type="ARBA" id="ARBA00022490"/>
    </source>
</evidence>
<sequence>MWKPTKNEKYGAVVYNFHEWPGNLKGGLRLDVGDTVHILESCEGWYRGFCTKNRNALGIFPASFIHLKAFRVENEGAQELVIPVEDAVVQEAAAVLREWGQIWKEKFINLDCSRDDAPQAIADFEAIRSAMLEVSAWRRQLITATLTTEQITQLHLQITRRIDWGNRKLGLDLVPRVDGAMVDVDAVGAVELYQLHVQSRESSLSQATLRLACRRSSSRVIPGTRPRALNHHLFFCMRDMSYHVGEDSEVFFSLYDASRQRFISERFLVRLTKEGFANYIDRVTSNCTLFTDLGACEFSSEVYLVCQVVRIGRMLFSESSKKSPCQLYRRPFAAGVIKLDLDDLREKDVEVEQTTKLCTTDEKDMWQLHDFIIKKLNSKYSVLSTNTSCGLVVSVRVLCGELDLVLKEHPLLLKNVRVTNKMGFSDVIMPGDVRNDLYLTLSHGEFERAGKSVGKNIEVAVVALDFTGTPINCISGATGFEPCSEYSSVVLYHNNAPRWAECIKIAIPIDKFAGAHLRFEYRHCSTRERNEKKLFGFSFVRLMEAEGGTRLCSTKLTQNVDLLSLLRWKSDPDGIGETLERLERVDGLEIVKFLQDVLDALFSMFSTDEGNSTQYSGHVFHSLVVIFTMLEERKFEHFNPVMDAYITGHFAAALVHKGLITCVQHLSDLCSQTDKQDSIIQCFRALKFIFKFSVQSRLLFVRATGASNEDSFRTDVARLFDSFAQLLLVQKEKVLVAQGFASYTLSNCKLTQNVDLLSLLRWKSDPDGIGETLERLERVDGLEIVKFLQDVLDALFSMFSTDEGNSTQYSGHVFHSLVVIFTMLEERKFEHFNPVMDAYITGHFAAALVHKGLITCVQHLSDLCSQTDKQDSIIQCFRALKFIFKFSVQSRLLFVRATGASNEDSFRTDVARLFDSFAQLLLVQKEKVLVAQVALLENVHSGCEQLCRVLRVGDVARLLCALLCTSPSVPITDHLTKHRLIAYTHACSTILCADPDGRRVVVSSACEQLRAHLQAKVELQLCARILGQVVSLLADQRSQRHYDARLSKAPLAPDAALEQDIETLVLGLIDVVIETILSLQFQNDTYDLLVACLLGMLQLMTPVHYQKLWLLHLQHTSTTTTEPHAGPQQLRHILHNFVLLLSNLVTSPKHVFPKDWFLMLMVTNSAILGALEEIAKPILKYFTAGSNFNYQLWNRYLLLGVDFLTQDSLQVEKFSPQKRHKLLHRYRDMRVIMGFQILNHLTTPVDQSDINTNV</sequence>
<dbReference type="Pfam" id="PF16172">
    <property type="entry name" value="DOCK_N"/>
    <property type="match status" value="1"/>
</dbReference>
<dbReference type="InterPro" id="IPR056372">
    <property type="entry name" value="TPR_DOCK"/>
</dbReference>
<dbReference type="InterPro" id="IPR026791">
    <property type="entry name" value="DOCK"/>
</dbReference>
<dbReference type="RefSeq" id="XP_047736188.1">
    <property type="nucleotide sequence ID" value="XM_047880232.1"/>
</dbReference>
<evidence type="ECO:0000259" key="7">
    <source>
        <dbReference type="PROSITE" id="PS51650"/>
    </source>
</evidence>
<dbReference type="GO" id="GO:0005886">
    <property type="term" value="C:plasma membrane"/>
    <property type="evidence" value="ECO:0007669"/>
    <property type="project" value="TreeGrafter"/>
</dbReference>
<keyword evidence="3" id="KW-0963">Cytoplasm</keyword>
<evidence type="ECO:0000256" key="4">
    <source>
        <dbReference type="PROSITE-ProRule" id="PRU00192"/>
    </source>
</evidence>
<dbReference type="GO" id="GO:0005085">
    <property type="term" value="F:guanyl-nucleotide exchange factor activity"/>
    <property type="evidence" value="ECO:0007669"/>
    <property type="project" value="InterPro"/>
</dbReference>
<dbReference type="PROSITE" id="PS50002">
    <property type="entry name" value="SH3"/>
    <property type="match status" value="1"/>
</dbReference>
<proteinExistence type="inferred from homology"/>
<dbReference type="SUPFAM" id="SSF50044">
    <property type="entry name" value="SH3-domain"/>
    <property type="match status" value="1"/>
</dbReference>
<feature type="domain" description="C2 DOCK-type" evidence="7">
    <location>
        <begin position="434"/>
        <end position="599"/>
    </location>
</feature>
<dbReference type="InterPro" id="IPR001452">
    <property type="entry name" value="SH3_domain"/>
</dbReference>